<organism evidence="2 3">
    <name type="scientific">Roseivivax isoporae LMG 25204</name>
    <dbReference type="NCBI Taxonomy" id="1449351"/>
    <lineage>
        <taxon>Bacteria</taxon>
        <taxon>Pseudomonadati</taxon>
        <taxon>Pseudomonadota</taxon>
        <taxon>Alphaproteobacteria</taxon>
        <taxon>Rhodobacterales</taxon>
        <taxon>Roseobacteraceae</taxon>
        <taxon>Roseivivax</taxon>
    </lineage>
</organism>
<reference evidence="2 3" key="1">
    <citation type="submission" date="2014-01" db="EMBL/GenBank/DDBJ databases">
        <title>Roseivivax isoporae LMG 25204 Genome Sequencing.</title>
        <authorList>
            <person name="Lai Q."/>
            <person name="Li G."/>
            <person name="Shao Z."/>
        </authorList>
    </citation>
    <scope>NUCLEOTIDE SEQUENCE [LARGE SCALE GENOMIC DNA]</scope>
    <source>
        <strain evidence="2 3">LMG 25204</strain>
    </source>
</reference>
<feature type="domain" description="Anti-sigma K factor RskA C-terminal" evidence="1">
    <location>
        <begin position="97"/>
        <end position="216"/>
    </location>
</feature>
<dbReference type="InterPro" id="IPR018764">
    <property type="entry name" value="RskA_C"/>
</dbReference>
<dbReference type="InterPro" id="IPR051474">
    <property type="entry name" value="Anti-sigma-K/W_factor"/>
</dbReference>
<dbReference type="PANTHER" id="PTHR37461:SF1">
    <property type="entry name" value="ANTI-SIGMA-K FACTOR RSKA"/>
    <property type="match status" value="1"/>
</dbReference>
<dbReference type="EMBL" id="JAME01000005">
    <property type="protein sequence ID" value="ETX30218.1"/>
    <property type="molecule type" value="Genomic_DNA"/>
</dbReference>
<proteinExistence type="predicted"/>
<name>X7FBU9_9RHOB</name>
<comment type="caution">
    <text evidence="2">The sequence shown here is derived from an EMBL/GenBank/DDBJ whole genome shotgun (WGS) entry which is preliminary data.</text>
</comment>
<evidence type="ECO:0000313" key="2">
    <source>
        <dbReference type="EMBL" id="ETX30218.1"/>
    </source>
</evidence>
<gene>
    <name evidence="2" type="ORF">RISW2_17890</name>
</gene>
<sequence>MQDTADPPDPAAPAAEYVLRLLGPQEHAAFEQRMERDPTLRDAVRRWTEWLVPLTDAVPPQKPARRVRRRLMARLFSDGHDAGLWHRAAPWRGLTIAALAAAGFLAWEGRRPPPAPALLADLVAAGHGLHLVALRPPRGEDLRLLVLSGSPPASGTLELWLLAEGAPPVALGLLDGPGEHRLALPGDLAAAAGPLALAVSAEPEGGSPTGLPTGPVLASAEFAPI</sequence>
<evidence type="ECO:0000313" key="3">
    <source>
        <dbReference type="Proteomes" id="UP000023430"/>
    </source>
</evidence>
<accession>X7FBU9</accession>
<protein>
    <recommendedName>
        <fullName evidence="1">Anti-sigma K factor RskA C-terminal domain-containing protein</fullName>
    </recommendedName>
</protein>
<dbReference type="RefSeq" id="WP_051491792.1">
    <property type="nucleotide sequence ID" value="NZ_JAME01000005.1"/>
</dbReference>
<evidence type="ECO:0000259" key="1">
    <source>
        <dbReference type="Pfam" id="PF10099"/>
    </source>
</evidence>
<dbReference type="STRING" id="1449351.RISW2_17890"/>
<dbReference type="GO" id="GO:0016989">
    <property type="term" value="F:sigma factor antagonist activity"/>
    <property type="evidence" value="ECO:0007669"/>
    <property type="project" value="TreeGrafter"/>
</dbReference>
<dbReference type="Proteomes" id="UP000023430">
    <property type="component" value="Unassembled WGS sequence"/>
</dbReference>
<dbReference type="GO" id="GO:0005886">
    <property type="term" value="C:plasma membrane"/>
    <property type="evidence" value="ECO:0007669"/>
    <property type="project" value="InterPro"/>
</dbReference>
<dbReference type="GO" id="GO:0006417">
    <property type="term" value="P:regulation of translation"/>
    <property type="evidence" value="ECO:0007669"/>
    <property type="project" value="TreeGrafter"/>
</dbReference>
<dbReference type="eggNOG" id="COG5343">
    <property type="taxonomic scope" value="Bacteria"/>
</dbReference>
<dbReference type="OrthoDB" id="9816387at2"/>
<keyword evidence="3" id="KW-1185">Reference proteome</keyword>
<dbReference type="PANTHER" id="PTHR37461">
    <property type="entry name" value="ANTI-SIGMA-K FACTOR RSKA"/>
    <property type="match status" value="1"/>
</dbReference>
<dbReference type="AlphaFoldDB" id="X7FBU9"/>
<dbReference type="Pfam" id="PF10099">
    <property type="entry name" value="RskA_C"/>
    <property type="match status" value="1"/>
</dbReference>